<dbReference type="KEGG" id="mmes:MMSR116_29040"/>
<feature type="signal peptide" evidence="1">
    <location>
        <begin position="1"/>
        <end position="23"/>
    </location>
</feature>
<gene>
    <name evidence="2" type="ORF">MMSR116_29040</name>
</gene>
<evidence type="ECO:0000256" key="1">
    <source>
        <dbReference type="SAM" id="SignalP"/>
    </source>
</evidence>
<proteinExistence type="predicted"/>
<accession>A0A6B9FZ34</accession>
<evidence type="ECO:0008006" key="4">
    <source>
        <dbReference type="Google" id="ProtNLM"/>
    </source>
</evidence>
<dbReference type="RefSeq" id="WP_039893368.1">
    <property type="nucleotide sequence ID" value="NZ_CP043538.1"/>
</dbReference>
<reference evidence="2 3" key="1">
    <citation type="journal article" date="2012" name="Genet. Mol. Biol.">
        <title>Analysis of 16S rRNA and mxaF genes revealing insights into Methylobacterium niche-specific plant association.</title>
        <authorList>
            <person name="Dourado M.N."/>
            <person name="Andreote F.D."/>
            <person name="Dini-Andreote F."/>
            <person name="Conti R."/>
            <person name="Araujo J.M."/>
            <person name="Araujo W.L."/>
        </authorList>
    </citation>
    <scope>NUCLEOTIDE SEQUENCE [LARGE SCALE GENOMIC DNA]</scope>
    <source>
        <strain evidence="2 3">SR1.6/6</strain>
    </source>
</reference>
<dbReference type="Proteomes" id="UP000012488">
    <property type="component" value="Chromosome"/>
</dbReference>
<dbReference type="EMBL" id="CP043538">
    <property type="protein sequence ID" value="QGY05485.1"/>
    <property type="molecule type" value="Genomic_DNA"/>
</dbReference>
<reference evidence="2 3" key="2">
    <citation type="journal article" date="2013" name="Genome Announc.">
        <title>Draft Genome Sequence of Methylobacterium mesophilicum Strain SR1.6/6, Isolated from Citrus sinensis.</title>
        <authorList>
            <person name="Marinho Almeida D."/>
            <person name="Dini-Andreote F."/>
            <person name="Camargo Neves A.A."/>
            <person name="Juca Ramos R.T."/>
            <person name="Andreote F.D."/>
            <person name="Carneiro A.R."/>
            <person name="Oliveira de Souza Lima A."/>
            <person name="Caracciolo Gomes de Sa P.H."/>
            <person name="Ribeiro Barbosa M.S."/>
            <person name="Araujo W.L."/>
            <person name="Silva A."/>
        </authorList>
    </citation>
    <scope>NUCLEOTIDE SEQUENCE [LARGE SCALE GENOMIC DNA]</scope>
    <source>
        <strain evidence="2 3">SR1.6/6</strain>
    </source>
</reference>
<evidence type="ECO:0000313" key="3">
    <source>
        <dbReference type="Proteomes" id="UP000012488"/>
    </source>
</evidence>
<evidence type="ECO:0000313" key="2">
    <source>
        <dbReference type="EMBL" id="QGY05485.1"/>
    </source>
</evidence>
<organism evidence="2 3">
    <name type="scientific">Methylobacterium mesophilicum SR1.6/6</name>
    <dbReference type="NCBI Taxonomy" id="908290"/>
    <lineage>
        <taxon>Bacteria</taxon>
        <taxon>Pseudomonadati</taxon>
        <taxon>Pseudomonadota</taxon>
        <taxon>Alphaproteobacteria</taxon>
        <taxon>Hyphomicrobiales</taxon>
        <taxon>Methylobacteriaceae</taxon>
        <taxon>Methylobacterium</taxon>
    </lineage>
</organism>
<name>A0A6B9FZ34_9HYPH</name>
<dbReference type="PROSITE" id="PS51257">
    <property type="entry name" value="PROKAR_LIPOPROTEIN"/>
    <property type="match status" value="1"/>
</dbReference>
<feature type="chain" id="PRO_5025551175" description="Lipoprotein" evidence="1">
    <location>
        <begin position="24"/>
        <end position="107"/>
    </location>
</feature>
<dbReference type="AlphaFoldDB" id="A0A6B9FZ34"/>
<protein>
    <recommendedName>
        <fullName evidence="4">Lipoprotein</fullName>
    </recommendedName>
</protein>
<keyword evidence="1" id="KW-0732">Signal</keyword>
<dbReference type="OrthoDB" id="8003466at2"/>
<sequence>MRSPVIRAATACAFLGLSVGGCASFRNEPPAIDPLAPADIRVTLPEPPQGVAACLRETFPDIPDRSLTRADVVRIIGRAKVLDRSKAACGERAVAWITAVRRDFAKP</sequence>